<reference evidence="1" key="2">
    <citation type="submission" date="2025-05" db="UniProtKB">
        <authorList>
            <consortium name="EnsemblMetazoa"/>
        </authorList>
    </citation>
    <scope>IDENTIFICATION</scope>
    <source>
        <strain evidence="1">Foshan</strain>
    </source>
</reference>
<reference evidence="2" key="1">
    <citation type="journal article" date="2015" name="Proc. Natl. Acad. Sci. U.S.A.">
        <title>Genome sequence of the Asian Tiger mosquito, Aedes albopictus, reveals insights into its biology, genetics, and evolution.</title>
        <authorList>
            <person name="Chen X.G."/>
            <person name="Jiang X."/>
            <person name="Gu J."/>
            <person name="Xu M."/>
            <person name="Wu Y."/>
            <person name="Deng Y."/>
            <person name="Zhang C."/>
            <person name="Bonizzoni M."/>
            <person name="Dermauw W."/>
            <person name="Vontas J."/>
            <person name="Armbruster P."/>
            <person name="Huang X."/>
            <person name="Yang Y."/>
            <person name="Zhang H."/>
            <person name="He W."/>
            <person name="Peng H."/>
            <person name="Liu Y."/>
            <person name="Wu K."/>
            <person name="Chen J."/>
            <person name="Lirakis M."/>
            <person name="Topalis P."/>
            <person name="Van Leeuwen T."/>
            <person name="Hall A.B."/>
            <person name="Jiang X."/>
            <person name="Thorpe C."/>
            <person name="Mueller R.L."/>
            <person name="Sun C."/>
            <person name="Waterhouse R.M."/>
            <person name="Yan G."/>
            <person name="Tu Z.J."/>
            <person name="Fang X."/>
            <person name="James A.A."/>
        </authorList>
    </citation>
    <scope>NUCLEOTIDE SEQUENCE [LARGE SCALE GENOMIC DNA]</scope>
    <source>
        <strain evidence="2">Foshan</strain>
    </source>
</reference>
<organism evidence="1 2">
    <name type="scientific">Aedes albopictus</name>
    <name type="common">Asian tiger mosquito</name>
    <name type="synonym">Stegomyia albopicta</name>
    <dbReference type="NCBI Taxonomy" id="7160"/>
    <lineage>
        <taxon>Eukaryota</taxon>
        <taxon>Metazoa</taxon>
        <taxon>Ecdysozoa</taxon>
        <taxon>Arthropoda</taxon>
        <taxon>Hexapoda</taxon>
        <taxon>Insecta</taxon>
        <taxon>Pterygota</taxon>
        <taxon>Neoptera</taxon>
        <taxon>Endopterygota</taxon>
        <taxon>Diptera</taxon>
        <taxon>Nematocera</taxon>
        <taxon>Culicoidea</taxon>
        <taxon>Culicidae</taxon>
        <taxon>Culicinae</taxon>
        <taxon>Aedini</taxon>
        <taxon>Aedes</taxon>
        <taxon>Stegomyia</taxon>
    </lineage>
</organism>
<keyword evidence="2" id="KW-1185">Reference proteome</keyword>
<sequence length="173" mass="20012">MRSAAGTKFGRRNKYCSLTGTSHHSSTGRYRVKLGSTWCFKRHNMKTSTVWITFAVAITAIEGHYYTPLELEHQLDTDFHLNEVDSFYPLDQELNQDHLPLEPYYPSSTFWDHLPEKPKFMNYQAQPNSLVNYTPVQPGSWITPNVFVNGQGYITDRYVAPSVLKRFQAMSPR</sequence>
<dbReference type="GeneID" id="115265524"/>
<evidence type="ECO:0000313" key="1">
    <source>
        <dbReference type="EnsemblMetazoa" id="AALFPA23_017120.P24968"/>
    </source>
</evidence>
<dbReference type="RefSeq" id="XP_029726925.2">
    <property type="nucleotide sequence ID" value="XM_029871065.2"/>
</dbReference>
<proteinExistence type="predicted"/>
<name>A0ABM1ZC78_AEDAL</name>
<dbReference type="Proteomes" id="UP000069940">
    <property type="component" value="Unassembled WGS sequence"/>
</dbReference>
<evidence type="ECO:0000313" key="2">
    <source>
        <dbReference type="Proteomes" id="UP000069940"/>
    </source>
</evidence>
<evidence type="ECO:0008006" key="3">
    <source>
        <dbReference type="Google" id="ProtNLM"/>
    </source>
</evidence>
<protein>
    <recommendedName>
        <fullName evidence="3">Secreted protein</fullName>
    </recommendedName>
</protein>
<accession>A0ABM1ZC78</accession>
<dbReference type="EnsemblMetazoa" id="AALFPA23_017120.R24968">
    <property type="protein sequence ID" value="AALFPA23_017120.P24968"/>
    <property type="gene ID" value="AALFPA23_017120"/>
</dbReference>